<name>A0A3N4Z6B1_9MICO</name>
<dbReference type="EMBL" id="RKRA01000001">
    <property type="protein sequence ID" value="RPF27883.1"/>
    <property type="molecule type" value="Genomic_DNA"/>
</dbReference>
<dbReference type="Gene3D" id="3.20.10.10">
    <property type="entry name" value="D-amino Acid Aminotransferase, subunit A, domain 2"/>
    <property type="match status" value="1"/>
</dbReference>
<protein>
    <submittedName>
        <fullName evidence="2">4-amino-4-deoxychorismate lyase</fullName>
    </submittedName>
</protein>
<dbReference type="InterPro" id="IPR050571">
    <property type="entry name" value="Class-IV_PLP-Dep_Aminotrnsfr"/>
</dbReference>
<dbReference type="GO" id="GO:0005829">
    <property type="term" value="C:cytosol"/>
    <property type="evidence" value="ECO:0007669"/>
    <property type="project" value="TreeGrafter"/>
</dbReference>
<dbReference type="InterPro" id="IPR036038">
    <property type="entry name" value="Aminotransferase-like"/>
</dbReference>
<evidence type="ECO:0000313" key="3">
    <source>
        <dbReference type="Proteomes" id="UP000280726"/>
    </source>
</evidence>
<keyword evidence="3" id="KW-1185">Reference proteome</keyword>
<dbReference type="Proteomes" id="UP000280726">
    <property type="component" value="Unassembled WGS sequence"/>
</dbReference>
<dbReference type="InterPro" id="IPR001544">
    <property type="entry name" value="Aminotrans_IV"/>
</dbReference>
<gene>
    <name evidence="2" type="ORF">EDD32_2386</name>
</gene>
<evidence type="ECO:0000256" key="1">
    <source>
        <dbReference type="ARBA" id="ARBA00009320"/>
    </source>
</evidence>
<keyword evidence="2" id="KW-0456">Lyase</keyword>
<dbReference type="Pfam" id="PF01063">
    <property type="entry name" value="Aminotran_4"/>
    <property type="match status" value="1"/>
</dbReference>
<comment type="similarity">
    <text evidence="1">Belongs to the class-IV pyridoxal-phosphate-dependent aminotransferase family.</text>
</comment>
<sequence length="291" mass="30757">MSTPGVLVLIDEPRHGHPDRPLRRVPADEPHILVTDLGITRGDGVFETVGIAAGRPQALDAHLARLARSATLLELPPPDLGVFRAATLEVADALAAAPSSWCKLVLTRGPEGADRATGWAYGEVSRDWPERTDGIAVVTLTRGYASDVTTSAPWLLQGAKSLSYALNRAALREAQRRGADDVVFTSTDGYVLEGPTSTVVLRLGGELVTPPVEAGILPGTTQADAFELLAARGAATRTRPVRVAELADADALWLMSSTRLAAPVRELDGRLVAVDVRLTADINDALAARTS</sequence>
<organism evidence="2 3">
    <name type="scientific">Georgenia muralis</name>
    <dbReference type="NCBI Taxonomy" id="154117"/>
    <lineage>
        <taxon>Bacteria</taxon>
        <taxon>Bacillati</taxon>
        <taxon>Actinomycetota</taxon>
        <taxon>Actinomycetes</taxon>
        <taxon>Micrococcales</taxon>
        <taxon>Bogoriellaceae</taxon>
        <taxon>Georgenia</taxon>
    </lineage>
</organism>
<dbReference type="RefSeq" id="WP_123917745.1">
    <property type="nucleotide sequence ID" value="NZ_RKRA01000001.1"/>
</dbReference>
<comment type="caution">
    <text evidence="2">The sequence shown here is derived from an EMBL/GenBank/DDBJ whole genome shotgun (WGS) entry which is preliminary data.</text>
</comment>
<dbReference type="GO" id="GO:0046394">
    <property type="term" value="P:carboxylic acid biosynthetic process"/>
    <property type="evidence" value="ECO:0007669"/>
    <property type="project" value="UniProtKB-ARBA"/>
</dbReference>
<accession>A0A3N4Z6B1</accession>
<dbReference type="InterPro" id="IPR043132">
    <property type="entry name" value="BCAT-like_C"/>
</dbReference>
<reference evidence="2 3" key="1">
    <citation type="submission" date="2018-11" db="EMBL/GenBank/DDBJ databases">
        <title>Sequencing the genomes of 1000 actinobacteria strains.</title>
        <authorList>
            <person name="Klenk H.-P."/>
        </authorList>
    </citation>
    <scope>NUCLEOTIDE SEQUENCE [LARGE SCALE GENOMIC DNA]</scope>
    <source>
        <strain evidence="2 3">DSM 14418</strain>
    </source>
</reference>
<dbReference type="OrthoDB" id="3199344at2"/>
<dbReference type="Gene3D" id="3.30.470.10">
    <property type="match status" value="1"/>
</dbReference>
<dbReference type="InterPro" id="IPR043131">
    <property type="entry name" value="BCAT-like_N"/>
</dbReference>
<dbReference type="AlphaFoldDB" id="A0A3N4Z6B1"/>
<proteinExistence type="inferred from homology"/>
<dbReference type="PANTHER" id="PTHR42743">
    <property type="entry name" value="AMINO-ACID AMINOTRANSFERASE"/>
    <property type="match status" value="1"/>
</dbReference>
<dbReference type="SUPFAM" id="SSF56752">
    <property type="entry name" value="D-aminoacid aminotransferase-like PLP-dependent enzymes"/>
    <property type="match status" value="1"/>
</dbReference>
<evidence type="ECO:0000313" key="2">
    <source>
        <dbReference type="EMBL" id="RPF27883.1"/>
    </source>
</evidence>
<dbReference type="GO" id="GO:0016829">
    <property type="term" value="F:lyase activity"/>
    <property type="evidence" value="ECO:0007669"/>
    <property type="project" value="UniProtKB-KW"/>
</dbReference>
<dbReference type="PANTHER" id="PTHR42743:SF11">
    <property type="entry name" value="AMINODEOXYCHORISMATE LYASE"/>
    <property type="match status" value="1"/>
</dbReference>